<feature type="domain" description="Cyclic nucleotide-binding" evidence="9">
    <location>
        <begin position="518"/>
        <end position="586"/>
    </location>
</feature>
<dbReference type="GO" id="GO:0005249">
    <property type="term" value="F:voltage-gated potassium channel activity"/>
    <property type="evidence" value="ECO:0007669"/>
    <property type="project" value="TreeGrafter"/>
</dbReference>
<dbReference type="FunFam" id="1.10.287.70:FF:000566">
    <property type="entry name" value="Uncharacterized protein"/>
    <property type="match status" value="1"/>
</dbReference>
<feature type="transmembrane region" description="Helical" evidence="8">
    <location>
        <begin position="828"/>
        <end position="851"/>
    </location>
</feature>
<evidence type="ECO:0000256" key="1">
    <source>
        <dbReference type="ARBA" id="ARBA00004141"/>
    </source>
</evidence>
<feature type="transmembrane region" description="Helical" evidence="8">
    <location>
        <begin position="288"/>
        <end position="307"/>
    </location>
</feature>
<feature type="region of interest" description="Disordered" evidence="7">
    <location>
        <begin position="1727"/>
        <end position="1767"/>
    </location>
</feature>
<evidence type="ECO:0000313" key="10">
    <source>
        <dbReference type="EMBL" id="DAZ97230.1"/>
    </source>
</evidence>
<dbReference type="SUPFAM" id="SSF51206">
    <property type="entry name" value="cAMP-binding domain-like"/>
    <property type="match status" value="4"/>
</dbReference>
<dbReference type="PROSITE" id="PS00888">
    <property type="entry name" value="CNMP_BINDING_1"/>
    <property type="match status" value="1"/>
</dbReference>
<proteinExistence type="predicted"/>
<dbReference type="PROSITE" id="PS50042">
    <property type="entry name" value="CNMP_BINDING_3"/>
    <property type="match status" value="4"/>
</dbReference>
<reference evidence="10" key="2">
    <citation type="journal article" date="2023" name="Microbiol Resour">
        <title>Decontamination and Annotation of the Draft Genome Sequence of the Oomycete Lagenidium giganteum ARSEF 373.</title>
        <authorList>
            <person name="Morgan W.R."/>
            <person name="Tartar A."/>
        </authorList>
    </citation>
    <scope>NUCLEOTIDE SEQUENCE</scope>
    <source>
        <strain evidence="10">ARSEF 373</strain>
    </source>
</reference>
<feature type="compositionally biased region" description="Pro residues" evidence="7">
    <location>
        <begin position="1966"/>
        <end position="1977"/>
    </location>
</feature>
<dbReference type="SUPFAM" id="SSF81324">
    <property type="entry name" value="Voltage-gated potassium channels"/>
    <property type="match status" value="4"/>
</dbReference>
<keyword evidence="3 8" id="KW-0812">Transmembrane</keyword>
<keyword evidence="5" id="KW-0406">Ion transport</keyword>
<feature type="compositionally biased region" description="Polar residues" evidence="7">
    <location>
        <begin position="607"/>
        <end position="624"/>
    </location>
</feature>
<feature type="domain" description="Cyclic nucleotide-binding" evidence="9">
    <location>
        <begin position="2439"/>
        <end position="2609"/>
    </location>
</feature>
<keyword evidence="6 8" id="KW-0472">Membrane</keyword>
<dbReference type="Proteomes" id="UP001146120">
    <property type="component" value="Unassembled WGS sequence"/>
</dbReference>
<dbReference type="InterPro" id="IPR005821">
    <property type="entry name" value="Ion_trans_dom"/>
</dbReference>
<evidence type="ECO:0000256" key="2">
    <source>
        <dbReference type="ARBA" id="ARBA00022448"/>
    </source>
</evidence>
<feature type="region of interest" description="Disordered" evidence="7">
    <location>
        <begin position="1809"/>
        <end position="1879"/>
    </location>
</feature>
<feature type="transmembrane region" description="Helical" evidence="8">
    <location>
        <begin position="132"/>
        <end position="151"/>
    </location>
</feature>
<comment type="caution">
    <text evidence="10">The sequence shown here is derived from an EMBL/GenBank/DDBJ whole genome shotgun (WGS) entry which is preliminary data.</text>
</comment>
<dbReference type="GO" id="GO:0042391">
    <property type="term" value="P:regulation of membrane potential"/>
    <property type="evidence" value="ECO:0007669"/>
    <property type="project" value="TreeGrafter"/>
</dbReference>
<dbReference type="Gene3D" id="1.10.287.70">
    <property type="match status" value="4"/>
</dbReference>
<dbReference type="InterPro" id="IPR018490">
    <property type="entry name" value="cNMP-bd_dom_sf"/>
</dbReference>
<feature type="transmembrane region" description="Helical" evidence="8">
    <location>
        <begin position="932"/>
        <end position="955"/>
    </location>
</feature>
<evidence type="ECO:0000256" key="8">
    <source>
        <dbReference type="SAM" id="Phobius"/>
    </source>
</evidence>
<feature type="transmembrane region" description="Helical" evidence="8">
    <location>
        <begin position="665"/>
        <end position="685"/>
    </location>
</feature>
<feature type="transmembrane region" description="Helical" evidence="8">
    <location>
        <begin position="2336"/>
        <end position="2357"/>
    </location>
</feature>
<feature type="domain" description="Cyclic nucleotide-binding" evidence="9">
    <location>
        <begin position="1588"/>
        <end position="1687"/>
    </location>
</feature>
<evidence type="ECO:0000256" key="5">
    <source>
        <dbReference type="ARBA" id="ARBA00023065"/>
    </source>
</evidence>
<dbReference type="InterPro" id="IPR018488">
    <property type="entry name" value="cNMP-bd_CS"/>
</dbReference>
<feature type="domain" description="Cyclic nucleotide-binding" evidence="9">
    <location>
        <begin position="1040"/>
        <end position="1111"/>
    </location>
</feature>
<dbReference type="InterPro" id="IPR050818">
    <property type="entry name" value="KCNH_animal-type"/>
</dbReference>
<feature type="region of interest" description="Disordered" evidence="7">
    <location>
        <begin position="592"/>
        <end position="631"/>
    </location>
</feature>
<gene>
    <name evidence="10" type="ORF">N0F65_010392</name>
</gene>
<feature type="transmembrane region" description="Helical" evidence="8">
    <location>
        <begin position="2123"/>
        <end position="2142"/>
    </location>
</feature>
<evidence type="ECO:0000256" key="7">
    <source>
        <dbReference type="SAM" id="MobiDB-lite"/>
    </source>
</evidence>
<dbReference type="Pfam" id="PF00520">
    <property type="entry name" value="Ion_trans"/>
    <property type="match status" value="3"/>
</dbReference>
<feature type="region of interest" description="Disordered" evidence="7">
    <location>
        <begin position="1959"/>
        <end position="1986"/>
    </location>
</feature>
<dbReference type="SMART" id="SM00100">
    <property type="entry name" value="cNMP"/>
    <property type="match status" value="3"/>
</dbReference>
<dbReference type="Gene3D" id="1.10.287.630">
    <property type="entry name" value="Helix hairpin bin"/>
    <property type="match status" value="1"/>
</dbReference>
<feature type="transmembrane region" description="Helical" evidence="8">
    <location>
        <begin position="714"/>
        <end position="736"/>
    </location>
</feature>
<keyword evidence="4 8" id="KW-1133">Transmembrane helix</keyword>
<reference evidence="10" key="1">
    <citation type="submission" date="2022-11" db="EMBL/GenBank/DDBJ databases">
        <authorList>
            <person name="Morgan W.R."/>
            <person name="Tartar A."/>
        </authorList>
    </citation>
    <scope>NUCLEOTIDE SEQUENCE</scope>
    <source>
        <strain evidence="10">ARSEF 373</strain>
    </source>
</reference>
<dbReference type="PANTHER" id="PTHR10217">
    <property type="entry name" value="VOLTAGE AND LIGAND GATED POTASSIUM CHANNEL"/>
    <property type="match status" value="1"/>
</dbReference>
<keyword evidence="11" id="KW-1185">Reference proteome</keyword>
<dbReference type="InterPro" id="IPR000595">
    <property type="entry name" value="cNMP-bd_dom"/>
</dbReference>
<sequence>MHSSVGRSRRDEPSSLTTNSARYSSALRIDSELNQQGVQDDQAILQRAAIGLARVTLQSHASASKIAPHIKNLKWSKSFWSVRSLWLKRATCLTTIYQTLCLLDALYVLLAAPLRVGFFFDPRFGPTQWTTALSVFLVLDVLGLMLRWYAFQDSLLSASRRLGAWARATAQTRVHPIRLRQRLRTVVKKDLGSLTSIRRWSVASIGEQFVFNQQALANTQVKDAQVTPLHFGVIALGCIPWEVAAVAVDYNLVHIVCLAHVLLAAGTLPQRFSATIVARFHDRASIQLLSFSTIGVMVTLTILGLYLCHVVGCGYMLVAHIECGLRFELCDQQARVPQSWVAKDQLVDGSLSRQYVRTLYWACKTMTTLGQGDLVPATMLETMYRVIVQFLAGLWATALLTSCSVFFSHKDLHINTSKSTRLDQIRQFLVSRTMPPAVMTNVAAYSTYIQRTRRGVEEVFVMAQLPPHYRVQCRNFICYRYLKRIPGFRKRDSRFFRALLTIMERDFFVPNQVVVGVNDAEDMLIVVSGEIRVLDEALQPLGRLTPGNWHAEHALTDTTISQQLLIADTFCELWRLRRSRLHTALGLRPITRSDEQSGARRHRSRTDSVTLTAPSRKSKTQNAAQAEGGASSALKKLVQKLSTDDAKQMMKVARWRMPNSRFQQLWRRAHCILLLFILFEIPYHIAFQRGFSAFESHEEAWVGATSLSLAQTDFALSVLIEMFFMADMVLHANFFVRASSNNPAVQILITSRSQIFRHYLENESYRLDLLANVPLPLLWDITPKLKMRLLSVTYLRYVRLLRLLRLRHLRQQLSITMAEYGITPSIRLLVFTIVFCGAAAHYAGCVFFLVADQSDFHGGLPVDFERVNMTATQCLEHASRHGNCTWYIYDRHAFDIPAPFLRSLHWSIVLLTTVGYGDIVAYSTVESVVDCIWIFVSALICYFTGCAISSVLAHWHVLHSLQQERLEEINIVLARLPNVPSTTASMIRNYYQTTWQFQGHTMLERELLAHVPRSLRYQIVESLYVETLKYCELFAKCRSDEIFLQTVAHILRTEIFLHNVTIVRAGHTAQEVYVIQSGEVEVFFPATQSSAMRRRSEAKFAQLYNLYQRARQLYAQTRFRATTTGRNMAATLAAHCHEAPIESLIPVSRLEVGDCFGLESVFLDVPQVHTTSACVVATAQVAVLRRHELMRLRERFPKHLELLTSTATAILQVHEHLYRNVQDNARQRKTRRILGINIATHARINRHAKKQQTTTLDPSSRRVVCWHAAHAVIVVYNFYQIIFRIAFLPNPTLTTLWWLTAIDYACDVFLYVDIFLKYAVFGYFEFGEKVLNRPAIQERYRRGWLMIHCCGMLPTFYIGDAQWMNVARLPRLLRSAQLASLLDDAQTKLQERYLHSSTVLLNVFDLCKFFLVFVSTAHYIGSLYYLIGRLQTEHDGVSWISVDPILKDHPHNVAVHYMRAMYWCLSTFTVDCFGDIWAQNALETMFCIFSCVLGWIFVGQVITKINMLMITLDRDAKEQHERVADFEQLAATHQLPSALRHRARKALKYTSECWVQLQLSTTFRDLPYALYVQLCYDMHAPSIAAVPEFSGLPKCQIEAIAKALRVAVFLRGDVIYDCHRVATTVLIVKHGLAELYSPRTNVVYGALAPGMAFATIAIVGSLRLFASVRAVHSCLVLLLDRRTWRSLWPRDVAATVENQLRPRLTAEYAKHVTASLNIEKNLHRKRETTQSFLPRQRRLSSGAPKVPAKPEVPHVMRSGPRISHIPHRSPLVSDVMAQSRKWSAEIRRKSSAKVSPTVAAILAITGTEKGPRKSTLTGMTAVGVEGSGASERRRNSMSSLTREADQRSMRSTPRGDDRLLTQQNQLHKPAPQPTRKRSTMVPASSLWRRHLQRLQTFTIHEDALRALNKTLSALHCKDRRASISITMANVGSLVLPKRRRSVTVLPSELMDLRASLLRRSLEKTSPTPPNRPKPSTAPPRKISTQHTRSLRNLLSKAQLIERPVLSALSEKSEARGGDADASQARKVEIHDGLTTATGAPTSFISAPDGSFSVNSTPFSTSECSIWMERSHKTIVFHETSSFRFWWDLIMLLISTYHLLVIPFRICFLFDYSANDAFMSALKVWFGIEYVLVDGLCLVDYWLRKYRFSFLRHGETISDSAAIARHYWKHGSGKRDLLAMLPLELLPVLISECGWRPASSAWPLWHQIFVARTNRLLRAVNFHAHAVRVQERLIVEAKLRRLRASAVPVLRLAIDFALGIHWVSCLFYSISFWWFDPKQRSWLTEPGMLTFEGCDGLEGIVQVPVSHRYIRSVHFSIGAITTVCYGDILPLNTLENMATLAVILFSVSFFSMLSGGFFKFFEMELGKRADYEEKVTQVGQYMVFHQFPARIWHQMQVYFAMAWHESKGMKEEEMMRGLNQSIKEAILLHMRAKLITSVRLLQTGNEALAKALVVLLDRHLYVRGDVIVQNGDRARTLFIIENGLVSVRTTRIQSVRMHRRSSNGSSRRSTSKPRQSGISNATRRITALSHAEMAGLEAVEATKVSHEHKAIKGPFDYFGEHCVLFGVTSNFTAVAMCVSRVYTLPQDKYQQLLEAFPEFWRKNIAAWVYQARADGQHQNT</sequence>
<feature type="compositionally biased region" description="Basic and acidic residues" evidence="7">
    <location>
        <begin position="1842"/>
        <end position="1859"/>
    </location>
</feature>
<dbReference type="GO" id="GO:0005886">
    <property type="term" value="C:plasma membrane"/>
    <property type="evidence" value="ECO:0007669"/>
    <property type="project" value="TreeGrafter"/>
</dbReference>
<evidence type="ECO:0000256" key="4">
    <source>
        <dbReference type="ARBA" id="ARBA00022989"/>
    </source>
</evidence>
<dbReference type="PANTHER" id="PTHR10217:SF435">
    <property type="entry name" value="POTASSIUM VOLTAGE-GATED CHANNEL PROTEIN EAG"/>
    <property type="match status" value="1"/>
</dbReference>
<organism evidence="10 11">
    <name type="scientific">Lagenidium giganteum</name>
    <dbReference type="NCBI Taxonomy" id="4803"/>
    <lineage>
        <taxon>Eukaryota</taxon>
        <taxon>Sar</taxon>
        <taxon>Stramenopiles</taxon>
        <taxon>Oomycota</taxon>
        <taxon>Peronosporomycetes</taxon>
        <taxon>Pythiales</taxon>
        <taxon>Pythiaceae</taxon>
    </lineage>
</organism>
<dbReference type="InterPro" id="IPR014710">
    <property type="entry name" value="RmlC-like_jellyroll"/>
</dbReference>
<comment type="subcellular location">
    <subcellularLocation>
        <location evidence="1">Membrane</location>
        <topology evidence="1">Multi-pass membrane protein</topology>
    </subcellularLocation>
</comment>
<feature type="transmembrane region" description="Helical" evidence="8">
    <location>
        <begin position="386"/>
        <end position="408"/>
    </location>
</feature>
<evidence type="ECO:0000256" key="6">
    <source>
        <dbReference type="ARBA" id="ARBA00023136"/>
    </source>
</evidence>
<accession>A0AAV2YT10</accession>
<feature type="region of interest" description="Disordered" evidence="7">
    <location>
        <begin position="2494"/>
        <end position="2520"/>
    </location>
</feature>
<feature type="transmembrane region" description="Helical" evidence="8">
    <location>
        <begin position="2248"/>
        <end position="2274"/>
    </location>
</feature>
<dbReference type="EMBL" id="DAKRPA010000142">
    <property type="protein sequence ID" value="DAZ97230.1"/>
    <property type="molecule type" value="Genomic_DNA"/>
</dbReference>
<keyword evidence="2" id="KW-0813">Transport</keyword>
<name>A0AAV2YT10_9STRA</name>
<evidence type="ECO:0000313" key="11">
    <source>
        <dbReference type="Proteomes" id="UP001146120"/>
    </source>
</evidence>
<feature type="transmembrane region" description="Helical" evidence="8">
    <location>
        <begin position="90"/>
        <end position="112"/>
    </location>
</feature>
<feature type="transmembrane region" description="Helical" evidence="8">
    <location>
        <begin position="2084"/>
        <end position="2103"/>
    </location>
</feature>
<evidence type="ECO:0000256" key="3">
    <source>
        <dbReference type="ARBA" id="ARBA00022692"/>
    </source>
</evidence>
<dbReference type="Gene3D" id="2.60.120.10">
    <property type="entry name" value="Jelly Rolls"/>
    <property type="match status" value="4"/>
</dbReference>
<feature type="compositionally biased region" description="Polar residues" evidence="7">
    <location>
        <begin position="2511"/>
        <end position="2520"/>
    </location>
</feature>
<evidence type="ECO:0000259" key="9">
    <source>
        <dbReference type="PROSITE" id="PS50042"/>
    </source>
</evidence>
<protein>
    <recommendedName>
        <fullName evidence="9">Cyclic nucleotide-binding domain-containing protein</fullName>
    </recommendedName>
</protein>
<dbReference type="CDD" id="cd00038">
    <property type="entry name" value="CAP_ED"/>
    <property type="match status" value="3"/>
</dbReference>